<dbReference type="Proteomes" id="UP001154078">
    <property type="component" value="Chromosome 1"/>
</dbReference>
<evidence type="ECO:0008006" key="4">
    <source>
        <dbReference type="Google" id="ProtNLM"/>
    </source>
</evidence>
<evidence type="ECO:0000313" key="2">
    <source>
        <dbReference type="EMBL" id="CAH0547170.1"/>
    </source>
</evidence>
<reference evidence="2" key="1">
    <citation type="submission" date="2021-12" db="EMBL/GenBank/DDBJ databases">
        <authorList>
            <person name="King R."/>
        </authorList>
    </citation>
    <scope>NUCLEOTIDE SEQUENCE</scope>
</reference>
<dbReference type="OrthoDB" id="6781229at2759"/>
<gene>
    <name evidence="2" type="ORF">MELIAE_LOCUS1208</name>
</gene>
<dbReference type="InterPro" id="IPR036691">
    <property type="entry name" value="Endo/exonu/phosph_ase_sf"/>
</dbReference>
<evidence type="ECO:0000256" key="1">
    <source>
        <dbReference type="SAM" id="Coils"/>
    </source>
</evidence>
<dbReference type="Gene3D" id="3.60.10.10">
    <property type="entry name" value="Endonuclease/exonuclease/phosphatase"/>
    <property type="match status" value="1"/>
</dbReference>
<organism evidence="2 3">
    <name type="scientific">Brassicogethes aeneus</name>
    <name type="common">Rape pollen beetle</name>
    <name type="synonym">Meligethes aeneus</name>
    <dbReference type="NCBI Taxonomy" id="1431903"/>
    <lineage>
        <taxon>Eukaryota</taxon>
        <taxon>Metazoa</taxon>
        <taxon>Ecdysozoa</taxon>
        <taxon>Arthropoda</taxon>
        <taxon>Hexapoda</taxon>
        <taxon>Insecta</taxon>
        <taxon>Pterygota</taxon>
        <taxon>Neoptera</taxon>
        <taxon>Endopterygota</taxon>
        <taxon>Coleoptera</taxon>
        <taxon>Polyphaga</taxon>
        <taxon>Cucujiformia</taxon>
        <taxon>Nitidulidae</taxon>
        <taxon>Meligethinae</taxon>
        <taxon>Brassicogethes</taxon>
    </lineage>
</organism>
<sequence length="367" mass="41338">MASDTSPAVDPSSEKVLNLAIPKESKHCRRAVVREKVICKKCRSLFHPGCGKAANKSSECQHEAEEEKVASLENQLKTAKKTEVNKPNISNNITNIPASSNNTTNTKMALPLNYAENVKKTLKKAIPLTVQLPITHTPVAKQTPETVMPVPADKNITKNISNDDFTTKTYKNARKNTGIIGKNRLHTDNRQRETSPKLGIPLVTPQLSFNLFYHNMQCLRTKVNELEAYIGEKFNMLCMNETWLTETETEYLKIGNFRTAYQFSRKVRAHGGVEMLDNTLSYEKLEDLNSLSIEQHCKISAVLIPVFNLTVITVYRSPNPKGTFVIFMEIIEKVCNKVNFKMGNVLIVGDFNVCFKNVNRQDDDDDA</sequence>
<evidence type="ECO:0000313" key="3">
    <source>
        <dbReference type="Proteomes" id="UP001154078"/>
    </source>
</evidence>
<dbReference type="SUPFAM" id="SSF56219">
    <property type="entry name" value="DNase I-like"/>
    <property type="match status" value="1"/>
</dbReference>
<name>A0A9P0ASC4_BRAAE</name>
<dbReference type="AlphaFoldDB" id="A0A9P0ASC4"/>
<dbReference type="EMBL" id="OV121132">
    <property type="protein sequence ID" value="CAH0547170.1"/>
    <property type="molecule type" value="Genomic_DNA"/>
</dbReference>
<keyword evidence="3" id="KW-1185">Reference proteome</keyword>
<protein>
    <recommendedName>
        <fullName evidence="4">Endonuclease/exonuclease/phosphatase domain-containing protein</fullName>
    </recommendedName>
</protein>
<feature type="coiled-coil region" evidence="1">
    <location>
        <begin position="55"/>
        <end position="82"/>
    </location>
</feature>
<accession>A0A9P0ASC4</accession>
<keyword evidence="1" id="KW-0175">Coiled coil</keyword>
<proteinExistence type="predicted"/>